<dbReference type="RefSeq" id="WP_310417583.1">
    <property type="nucleotide sequence ID" value="NZ_JAVDYC010000001.1"/>
</dbReference>
<evidence type="ECO:0008006" key="4">
    <source>
        <dbReference type="Google" id="ProtNLM"/>
    </source>
</evidence>
<accession>A0AAE3ZSW7</accession>
<feature type="signal peptide" evidence="1">
    <location>
        <begin position="1"/>
        <end position="29"/>
    </location>
</feature>
<keyword evidence="1" id="KW-0732">Signal</keyword>
<evidence type="ECO:0000313" key="2">
    <source>
        <dbReference type="EMBL" id="MDR7324336.1"/>
    </source>
</evidence>
<evidence type="ECO:0000313" key="3">
    <source>
        <dbReference type="Proteomes" id="UP001183629"/>
    </source>
</evidence>
<gene>
    <name evidence="2" type="ORF">J2S44_004586</name>
</gene>
<keyword evidence="3" id="KW-1185">Reference proteome</keyword>
<sequence>MKSSRGFRAGVAGLAALAIALGGCGAEQSADPAAAPASATPPPIPADPKAALAASVNAINVDTHYAFSAESAGMKTTGVVHGPSRSMALTSTTSEEPAFSLELYYTEPRATYLRTDVFAVLAEAFGAGTGELTPLGLDGKKWLMFDPDRAEDFTGISFADADLADVADPLGKGLVSAEQTGPGQYKGVANLYDHTPSEYVLTQEGTEPDAKLKTVPFTATLDDRGRLTSVVYDLGGTPLTITISEYGAAAAPAKPAGTDVVEATDETYAQLNGKS</sequence>
<dbReference type="AlphaFoldDB" id="A0AAE3ZSW7"/>
<evidence type="ECO:0000256" key="1">
    <source>
        <dbReference type="SAM" id="SignalP"/>
    </source>
</evidence>
<protein>
    <recommendedName>
        <fullName evidence="4">Lipoprotein</fullName>
    </recommendedName>
</protein>
<reference evidence="2 3" key="1">
    <citation type="submission" date="2023-07" db="EMBL/GenBank/DDBJ databases">
        <title>Sequencing the genomes of 1000 actinobacteria strains.</title>
        <authorList>
            <person name="Klenk H.-P."/>
        </authorList>
    </citation>
    <scope>NUCLEOTIDE SEQUENCE [LARGE SCALE GENOMIC DNA]</scope>
    <source>
        <strain evidence="2 3">DSM 44711</strain>
    </source>
</reference>
<dbReference type="Proteomes" id="UP001183629">
    <property type="component" value="Unassembled WGS sequence"/>
</dbReference>
<feature type="chain" id="PRO_5042067734" description="Lipoprotein" evidence="1">
    <location>
        <begin position="30"/>
        <end position="275"/>
    </location>
</feature>
<proteinExistence type="predicted"/>
<comment type="caution">
    <text evidence="2">The sequence shown here is derived from an EMBL/GenBank/DDBJ whole genome shotgun (WGS) entry which is preliminary data.</text>
</comment>
<dbReference type="EMBL" id="JAVDYC010000001">
    <property type="protein sequence ID" value="MDR7324336.1"/>
    <property type="molecule type" value="Genomic_DNA"/>
</dbReference>
<organism evidence="2 3">
    <name type="scientific">Catenuloplanes niger</name>
    <dbReference type="NCBI Taxonomy" id="587534"/>
    <lineage>
        <taxon>Bacteria</taxon>
        <taxon>Bacillati</taxon>
        <taxon>Actinomycetota</taxon>
        <taxon>Actinomycetes</taxon>
        <taxon>Micromonosporales</taxon>
        <taxon>Micromonosporaceae</taxon>
        <taxon>Catenuloplanes</taxon>
    </lineage>
</organism>
<dbReference type="PROSITE" id="PS51257">
    <property type="entry name" value="PROKAR_LIPOPROTEIN"/>
    <property type="match status" value="1"/>
</dbReference>
<name>A0AAE3ZSW7_9ACTN</name>